<dbReference type="PANTHER" id="PTHR43174">
    <property type="entry name" value="UDP-N-ACETYLGLUCOSAMINE 2-EPIMERASE"/>
    <property type="match status" value="1"/>
</dbReference>
<dbReference type="InterPro" id="IPR029767">
    <property type="entry name" value="WecB-like"/>
</dbReference>
<dbReference type="PATRIC" id="fig|414004.10.peg.919"/>
<dbReference type="STRING" id="414004.CENSYa_0994"/>
<organism evidence="2 3">
    <name type="scientific">Cenarchaeum symbiosum (strain A)</name>
    <dbReference type="NCBI Taxonomy" id="414004"/>
    <lineage>
        <taxon>Archaea</taxon>
        <taxon>Nitrososphaerota</taxon>
        <taxon>Candidatus Cenarchaeales</taxon>
        <taxon>Candidatus Cenarchaeaceae</taxon>
        <taxon>Candidatus Cenarchaeum</taxon>
    </lineage>
</organism>
<evidence type="ECO:0000313" key="3">
    <source>
        <dbReference type="Proteomes" id="UP000000758"/>
    </source>
</evidence>
<name>A0RWA9_CENSY</name>
<dbReference type="GO" id="GO:0008761">
    <property type="term" value="F:UDP-N-acetylglucosamine 2-epimerase activity"/>
    <property type="evidence" value="ECO:0007669"/>
    <property type="project" value="UniProtKB-EC"/>
</dbReference>
<dbReference type="SUPFAM" id="SSF53756">
    <property type="entry name" value="UDP-Glycosyltransferase/glycogen phosphorylase"/>
    <property type="match status" value="1"/>
</dbReference>
<dbReference type="AlphaFoldDB" id="A0RWA9"/>
<dbReference type="PANTHER" id="PTHR43174:SF1">
    <property type="entry name" value="UDP-N-ACETYLGLUCOSAMINE 2-EPIMERASE"/>
    <property type="match status" value="1"/>
</dbReference>
<dbReference type="Gene3D" id="3.40.50.2000">
    <property type="entry name" value="Glycogen Phosphorylase B"/>
    <property type="match status" value="2"/>
</dbReference>
<dbReference type="KEGG" id="csy:CENSYa_0994"/>
<accession>A0RWA9</accession>
<dbReference type="CDD" id="cd03786">
    <property type="entry name" value="GTB_UDP-GlcNAc_2-Epimerase"/>
    <property type="match status" value="1"/>
</dbReference>
<keyword evidence="3" id="KW-1185">Reference proteome</keyword>
<gene>
    <name evidence="2" type="ordered locus">CENSYa_0994</name>
</gene>
<dbReference type="InterPro" id="IPR003331">
    <property type="entry name" value="UDP_GlcNAc_Epimerase_2_dom"/>
</dbReference>
<dbReference type="Pfam" id="PF02350">
    <property type="entry name" value="Epimerase_2"/>
    <property type="match status" value="1"/>
</dbReference>
<dbReference type="EC" id="5.1.3.14" evidence="2"/>
<proteinExistence type="predicted"/>
<keyword evidence="2" id="KW-0413">Isomerase</keyword>
<evidence type="ECO:0000313" key="2">
    <source>
        <dbReference type="EMBL" id="ABK77626.1"/>
    </source>
</evidence>
<dbReference type="HOGENOM" id="CLU_041674_0_1_2"/>
<reference evidence="2 3" key="1">
    <citation type="journal article" date="2006" name="Proc. Natl. Acad. Sci. U.S.A.">
        <title>Genomic analysis of the uncultivated marine crenarchaeote Cenarchaeum symbiosum.</title>
        <authorList>
            <person name="Hallam S.J."/>
            <person name="Konstantinidis K.T."/>
            <person name="Putnam N."/>
            <person name="Schleper C."/>
            <person name="Watanabe Y."/>
            <person name="Sugahara J."/>
            <person name="Preston C."/>
            <person name="de la Torre J."/>
            <person name="Richardson P.M."/>
            <person name="DeLong E.F."/>
        </authorList>
    </citation>
    <scope>NUCLEOTIDE SEQUENCE [LARGE SCALE GENOMIC DNA]</scope>
    <source>
        <strain evidence="3">A</strain>
    </source>
</reference>
<dbReference type="EMBL" id="DP000238">
    <property type="protein sequence ID" value="ABK77626.1"/>
    <property type="molecule type" value="Genomic_DNA"/>
</dbReference>
<dbReference type="EnsemblBacteria" id="ABK77626">
    <property type="protein sequence ID" value="ABK77626"/>
    <property type="gene ID" value="CENSYa_0994"/>
</dbReference>
<sequence>MKPAIIMGTRPEIIKLAPVIKCLGRRRHYTVFTGQHKDYNMGRLFMRQLGLPEPGYSIAPRGGPAARTGHMIQGLARILEEDRPDAVVVQGDTDTVLAGAVAAVRCGIPVFHVEAGLRSRDWRMPEEYNRVAVDHLSEMLFAPTKSARSNLTSEGVHGRIVITGNTAIDAVNMYAGAAKSGRPGKILLTLHRQENVDDRRILNSILRGIVMSGEEVVFPVHPRTADRLQRFGLYKMLERAPNVELLDAQGYLEMLGLLQGCLFVVTDSGGLQEEATAPAIRKRVLVLRKSSDRPEGLGDLSTLVGLSDTAVSRAIREAAQNPRLASRSYPYGRGGAGARIARFLGA</sequence>
<feature type="domain" description="UDP-N-acetylglucosamine 2-epimerase" evidence="1">
    <location>
        <begin position="28"/>
        <end position="344"/>
    </location>
</feature>
<dbReference type="Proteomes" id="UP000000758">
    <property type="component" value="Chromosome"/>
</dbReference>
<protein>
    <submittedName>
        <fullName evidence="2">UDP-N-acetylglucosamine 2-epimerase</fullName>
        <ecNumber evidence="2">5.1.3.14</ecNumber>
    </submittedName>
</protein>
<dbReference type="NCBIfam" id="TIGR00236">
    <property type="entry name" value="wecB"/>
    <property type="match status" value="1"/>
</dbReference>
<evidence type="ECO:0000259" key="1">
    <source>
        <dbReference type="Pfam" id="PF02350"/>
    </source>
</evidence>